<dbReference type="EMBL" id="MELI01000069">
    <property type="protein sequence ID" value="OFW33345.1"/>
    <property type="molecule type" value="Genomic_DNA"/>
</dbReference>
<dbReference type="Gene3D" id="3.20.20.20">
    <property type="entry name" value="Dihydropteroate synthase-like"/>
    <property type="match status" value="1"/>
</dbReference>
<dbReference type="SUPFAM" id="SSF51717">
    <property type="entry name" value="Dihydropteroate synthetase-like"/>
    <property type="match status" value="1"/>
</dbReference>
<dbReference type="InterPro" id="IPR016041">
    <property type="entry name" value="Ac-CoA_synth_d_su_TIM-brl"/>
</dbReference>
<organism evidence="2 3">
    <name type="scientific">Candidatus Aquicultor primus</name>
    <dbReference type="NCBI Taxonomy" id="1797195"/>
    <lineage>
        <taxon>Bacteria</taxon>
        <taxon>Bacillati</taxon>
        <taxon>Actinomycetota</taxon>
        <taxon>Candidatus Aquicultoria</taxon>
        <taxon>Candidatus Aquicultorales</taxon>
        <taxon>Candidatus Aquicultoraceae</taxon>
        <taxon>Candidatus Aquicultor</taxon>
    </lineage>
</organism>
<reference evidence="2 3" key="1">
    <citation type="journal article" date="2016" name="Nat. Commun.">
        <title>Thousands of microbial genomes shed light on interconnected biogeochemical processes in an aquifer system.</title>
        <authorList>
            <person name="Anantharaman K."/>
            <person name="Brown C.T."/>
            <person name="Hug L.A."/>
            <person name="Sharon I."/>
            <person name="Castelle C.J."/>
            <person name="Probst A.J."/>
            <person name="Thomas B.C."/>
            <person name="Singh A."/>
            <person name="Wilkins M.J."/>
            <person name="Karaoz U."/>
            <person name="Brodie E.L."/>
            <person name="Williams K.H."/>
            <person name="Hubbard S.S."/>
            <person name="Banfield J.F."/>
        </authorList>
    </citation>
    <scope>NUCLEOTIDE SEQUENCE [LARGE SCALE GENOMIC DNA]</scope>
</reference>
<dbReference type="AlphaFoldDB" id="A0A1F2UQI5"/>
<dbReference type="Proteomes" id="UP000178086">
    <property type="component" value="Unassembled WGS sequence"/>
</dbReference>
<name>A0A1F2UQI5_9ACTN</name>
<dbReference type="InterPro" id="IPR011005">
    <property type="entry name" value="Dihydropteroate_synth-like_sf"/>
</dbReference>
<dbReference type="Pfam" id="PF03599">
    <property type="entry name" value="CdhD"/>
    <property type="match status" value="1"/>
</dbReference>
<evidence type="ECO:0000313" key="3">
    <source>
        <dbReference type="Proteomes" id="UP000178086"/>
    </source>
</evidence>
<sequence length="313" mass="33349">MAIQAPTEAYTGKIRELVLGSDTQVAVGGENTLPFYGFEGNIPNGPKIAMEVFDTEPVGWADELQAVIGDVWGDPVAWAKKCESEFGADMICLQLAGTDPNGANRSPEEAVATVKAVVDAVKIPVIIYGSGNADKDSEVLKAVAEATQGKNVVIGPAVEDNYKSVAAAAMGFNAKVAGETPIDVNMAKQLNILMSNLGVPVESILVDPSTGALGYGLEYCFSVNERIKLAALTQNDNMLQSPTISNLGKEVWKAKEAKITQEEAPQWGDQKKRGIIWETLTAISVMMAGADLLIMRHPESVKLIKQTIAELTT</sequence>
<proteinExistence type="predicted"/>
<gene>
    <name evidence="2" type="ORF">A2074_00420</name>
</gene>
<dbReference type="PANTHER" id="PTHR36214:SF5">
    <property type="entry name" value="ACETYL-COA DECARBONYLASE_SYNTHASE COMPLEX SUBUNIT DELTA"/>
    <property type="match status" value="1"/>
</dbReference>
<dbReference type="InterPro" id="IPR051069">
    <property type="entry name" value="ACDS_complex_subunit"/>
</dbReference>
<accession>A0A1F2UQI5</accession>
<dbReference type="PANTHER" id="PTHR36214">
    <property type="match status" value="1"/>
</dbReference>
<evidence type="ECO:0000313" key="2">
    <source>
        <dbReference type="EMBL" id="OFW33345.1"/>
    </source>
</evidence>
<evidence type="ECO:0000259" key="1">
    <source>
        <dbReference type="Pfam" id="PF03599"/>
    </source>
</evidence>
<comment type="caution">
    <text evidence="2">The sequence shown here is derived from an EMBL/GenBank/DDBJ whole genome shotgun (WGS) entry which is preliminary data.</text>
</comment>
<dbReference type="NCBIfam" id="NF003376">
    <property type="entry name" value="PRK04452.1-2"/>
    <property type="match status" value="1"/>
</dbReference>
<protein>
    <submittedName>
        <fullName evidence="2">Acetyl-CoA decarbonylase/synthase complex subunit delta</fullName>
    </submittedName>
</protein>
<feature type="domain" description="CO dehydrogenase/acetyl-CoA synthase delta subunit TIM barrel" evidence="1">
    <location>
        <begin position="18"/>
        <end position="303"/>
    </location>
</feature>